<keyword evidence="2" id="KW-0378">Hydrolase</keyword>
<dbReference type="OrthoDB" id="9798884at2"/>
<dbReference type="EMBL" id="FUKI01000093">
    <property type="protein sequence ID" value="SJM91560.1"/>
    <property type="molecule type" value="Genomic_DNA"/>
</dbReference>
<accession>A0A1R4H6T4</accession>
<keyword evidence="3" id="KW-1185">Reference proteome</keyword>
<dbReference type="SUPFAM" id="SSF53474">
    <property type="entry name" value="alpha/beta-Hydrolases"/>
    <property type="match status" value="1"/>
</dbReference>
<organism evidence="2 3">
    <name type="scientific">Crenothrix polyspora</name>
    <dbReference type="NCBI Taxonomy" id="360316"/>
    <lineage>
        <taxon>Bacteria</taxon>
        <taxon>Pseudomonadati</taxon>
        <taxon>Pseudomonadota</taxon>
        <taxon>Gammaproteobacteria</taxon>
        <taxon>Methylococcales</taxon>
        <taxon>Crenotrichaceae</taxon>
        <taxon>Crenothrix</taxon>
    </lineage>
</organism>
<sequence>MVTVLLLAILSFAAGELLSRPVRKSAGRVPQDIKIQTVILQTLANQSVSGWFIQGRQGQGAVLLLHGVRGHRLDMLERARFLNKAGYSVMLIDLPAHGESTGNRISFGFHEAKGVTAALRYLTQQLPDEKIAIIGVSLGAASVVFASMPAPPSAVVLESLFPSITEALIDRLNLHMGVLGTYFAPLLLWQLPYKIGVSAKQLRPIAAISAIHAPVLIASGSKDQHTTRAETSRLFQAANAPKELWIIKGAGHEDLHTFDRQIYETRILIFLAKYMQPH</sequence>
<dbReference type="Proteomes" id="UP000195667">
    <property type="component" value="Unassembled WGS sequence"/>
</dbReference>
<reference evidence="3" key="1">
    <citation type="submission" date="2017-02" db="EMBL/GenBank/DDBJ databases">
        <authorList>
            <person name="Daims H."/>
        </authorList>
    </citation>
    <scope>NUCLEOTIDE SEQUENCE [LARGE SCALE GENOMIC DNA]</scope>
</reference>
<evidence type="ECO:0000259" key="1">
    <source>
        <dbReference type="Pfam" id="PF12697"/>
    </source>
</evidence>
<gene>
    <name evidence="2" type="ORF">CRENPOLYSF1_20022</name>
</gene>
<evidence type="ECO:0000313" key="2">
    <source>
        <dbReference type="EMBL" id="SJM91560.1"/>
    </source>
</evidence>
<dbReference type="PANTHER" id="PTHR43358">
    <property type="entry name" value="ALPHA/BETA-HYDROLASE"/>
    <property type="match status" value="1"/>
</dbReference>
<dbReference type="Pfam" id="PF12697">
    <property type="entry name" value="Abhydrolase_6"/>
    <property type="match status" value="1"/>
</dbReference>
<dbReference type="InterPro" id="IPR029058">
    <property type="entry name" value="AB_hydrolase_fold"/>
</dbReference>
<dbReference type="AlphaFoldDB" id="A0A1R4H6T4"/>
<name>A0A1R4H6T4_9GAMM</name>
<dbReference type="Gene3D" id="3.40.50.1820">
    <property type="entry name" value="alpha/beta hydrolase"/>
    <property type="match status" value="1"/>
</dbReference>
<feature type="domain" description="AB hydrolase-1" evidence="1">
    <location>
        <begin position="62"/>
        <end position="257"/>
    </location>
</feature>
<dbReference type="InterPro" id="IPR052920">
    <property type="entry name" value="DNA-binding_regulatory"/>
</dbReference>
<protein>
    <submittedName>
        <fullName evidence="2">Alpha/beta superfamily hydrolase</fullName>
    </submittedName>
</protein>
<proteinExistence type="predicted"/>
<dbReference type="GO" id="GO:0016787">
    <property type="term" value="F:hydrolase activity"/>
    <property type="evidence" value="ECO:0007669"/>
    <property type="project" value="UniProtKB-KW"/>
</dbReference>
<dbReference type="InterPro" id="IPR000073">
    <property type="entry name" value="AB_hydrolase_1"/>
</dbReference>
<evidence type="ECO:0000313" key="3">
    <source>
        <dbReference type="Proteomes" id="UP000195667"/>
    </source>
</evidence>
<dbReference type="PANTHER" id="PTHR43358:SF4">
    <property type="entry name" value="ALPHA_BETA HYDROLASE FOLD-1 DOMAIN-CONTAINING PROTEIN"/>
    <property type="match status" value="1"/>
</dbReference>